<comment type="caution">
    <text evidence="1">The sequence shown here is derived from an EMBL/GenBank/DDBJ whole genome shotgun (WGS) entry which is preliminary data.</text>
</comment>
<sequence>MPGELVDRLQRIRAQVDDNAVHYVGGGKASRADARNSVFKLKYRFATMPEKNRVRIMMDMFGHVLGEHDPSDDEDWGNWNKDKVNVCKSVEKLEQSADMGAVLVSEFEKVTQEDQEMEESLIYTEHSIEKNKQTESVDNASISKANLQTKHTIAKEVPEDVLELPSQEELTNNDGELRKFNTLQREFMLQNLTEWYREIIKQYKEGVKLVKVARSGKKFIRVVKLTDSGFFEISSVTSKTDRKVHLTSIKEVDLGIEAFEFKQCTKINPQNPPIPELSCVLNLPDKKTLCLMFTAEEARNSFVFMIRVLKRKFENTKTA</sequence>
<protein>
    <submittedName>
        <fullName evidence="1">Uncharacterized protein</fullName>
    </submittedName>
</protein>
<dbReference type="EMBL" id="LRBS01000037">
    <property type="protein sequence ID" value="OII77430.1"/>
    <property type="molecule type" value="Genomic_DNA"/>
</dbReference>
<dbReference type="Gene3D" id="2.30.29.30">
    <property type="entry name" value="Pleckstrin-homology domain (PH domain)/Phosphotyrosine-binding domain (PTB)"/>
    <property type="match status" value="1"/>
</dbReference>
<dbReference type="GeneID" id="92365106"/>
<gene>
    <name evidence="1" type="ORF">cand_009210</name>
</gene>
<proteinExistence type="predicted"/>
<name>A0A1J4MTD8_9CRYT</name>
<accession>A0A1J4MTD8</accession>
<dbReference type="VEuPathDB" id="CryptoDB:cand_009210"/>
<organism evidence="1 2">
    <name type="scientific">Cryptosporidium andersoni</name>
    <dbReference type="NCBI Taxonomy" id="117008"/>
    <lineage>
        <taxon>Eukaryota</taxon>
        <taxon>Sar</taxon>
        <taxon>Alveolata</taxon>
        <taxon>Apicomplexa</taxon>
        <taxon>Conoidasida</taxon>
        <taxon>Coccidia</taxon>
        <taxon>Eucoccidiorida</taxon>
        <taxon>Eimeriorina</taxon>
        <taxon>Cryptosporidiidae</taxon>
        <taxon>Cryptosporidium</taxon>
    </lineage>
</organism>
<dbReference type="RefSeq" id="XP_067069276.1">
    <property type="nucleotide sequence ID" value="XM_067211161.1"/>
</dbReference>
<dbReference type="OrthoDB" id="338280at2759"/>
<keyword evidence="2" id="KW-1185">Reference proteome</keyword>
<evidence type="ECO:0000313" key="1">
    <source>
        <dbReference type="EMBL" id="OII77430.1"/>
    </source>
</evidence>
<dbReference type="AlphaFoldDB" id="A0A1J4MTD8"/>
<evidence type="ECO:0000313" key="2">
    <source>
        <dbReference type="Proteomes" id="UP000186804"/>
    </source>
</evidence>
<dbReference type="InterPro" id="IPR011993">
    <property type="entry name" value="PH-like_dom_sf"/>
</dbReference>
<dbReference type="Proteomes" id="UP000186804">
    <property type="component" value="Unassembled WGS sequence"/>
</dbReference>
<reference evidence="1 2" key="1">
    <citation type="submission" date="2016-10" db="EMBL/GenBank/DDBJ databases">
        <title>Reductive evolution of mitochondrial metabolism and differential evolution of invasion-related proteins in Cryptosporidium.</title>
        <authorList>
            <person name="Liu S."/>
            <person name="Roellig D.M."/>
            <person name="Guo Y."/>
            <person name="Li N."/>
            <person name="Frace M.A."/>
            <person name="Tang K."/>
            <person name="Zhang L."/>
            <person name="Feng Y."/>
            <person name="Xiao L."/>
        </authorList>
    </citation>
    <scope>NUCLEOTIDE SEQUENCE [LARGE SCALE GENOMIC DNA]</scope>
    <source>
        <strain evidence="1">30847</strain>
    </source>
</reference>